<accession>A0ABX8Q1G1</accession>
<reference evidence="1 2" key="1">
    <citation type="journal article" date="2020" name="Microorganisms">
        <title>Reliable Identification of Environmental Pseudomonas Isolates Using the rpoD Gene.</title>
        <authorList>
            <consortium name="The Broad Institute Genome Sequencing Platform"/>
            <person name="Girard L."/>
            <person name="Lood C."/>
            <person name="Rokni-Zadeh H."/>
            <person name="van Noort V."/>
            <person name="Lavigne R."/>
            <person name="De Mot R."/>
        </authorList>
    </citation>
    <scope>NUCLEOTIDE SEQUENCE [LARGE SCALE GENOMIC DNA]</scope>
    <source>
        <strain evidence="1 2">ZA 5.3</strain>
    </source>
</reference>
<name>A0ABX8Q1G1_9PSED</name>
<dbReference type="RefSeq" id="WP_186612596.1">
    <property type="nucleotide sequence ID" value="NZ_CP077089.1"/>
</dbReference>
<protein>
    <submittedName>
        <fullName evidence="1">Uncharacterized protein</fullName>
    </submittedName>
</protein>
<organism evidence="1 2">
    <name type="scientific">Pseudomonas tensinigenes</name>
    <dbReference type="NCBI Taxonomy" id="2745511"/>
    <lineage>
        <taxon>Bacteria</taxon>
        <taxon>Pseudomonadati</taxon>
        <taxon>Pseudomonadota</taxon>
        <taxon>Gammaproteobacteria</taxon>
        <taxon>Pseudomonadales</taxon>
        <taxon>Pseudomonadaceae</taxon>
        <taxon>Pseudomonas</taxon>
    </lineage>
</organism>
<evidence type="ECO:0000313" key="1">
    <source>
        <dbReference type="EMBL" id="QXI07520.1"/>
    </source>
</evidence>
<dbReference type="Proteomes" id="UP000646386">
    <property type="component" value="Chromosome"/>
</dbReference>
<keyword evidence="2" id="KW-1185">Reference proteome</keyword>
<dbReference type="EMBL" id="CP077089">
    <property type="protein sequence ID" value="QXI07520.1"/>
    <property type="molecule type" value="Genomic_DNA"/>
</dbReference>
<evidence type="ECO:0000313" key="2">
    <source>
        <dbReference type="Proteomes" id="UP000646386"/>
    </source>
</evidence>
<sequence length="56" mass="6474">MTEWKKPVRWIPPVGAAEGCDLLTLIFKTESRSKDRSLRQLLQVMRVFSEKDLVGL</sequence>
<gene>
    <name evidence="1" type="ORF">HU718_007425</name>
</gene>
<reference evidence="1 2" key="2">
    <citation type="journal article" date="2021" name="Microorganisms">
        <title>The Ever-Expanding Pseudomonas Genus: Description of 43 New Species and Partition of the Pseudomonas putida Group.</title>
        <authorList>
            <person name="Girard L."/>
            <person name="Lood C."/>
            <person name="Hofte M."/>
            <person name="Vandamme P."/>
            <person name="Rokni-Zadeh H."/>
            <person name="van Noort V."/>
            <person name="Lavigne R."/>
            <person name="De Mot R."/>
        </authorList>
    </citation>
    <scope>NUCLEOTIDE SEQUENCE [LARGE SCALE GENOMIC DNA]</scope>
    <source>
        <strain evidence="1 2">ZA 5.3</strain>
    </source>
</reference>
<proteinExistence type="predicted"/>